<organism evidence="1 2">
    <name type="scientific">Brevibacterium senegalense</name>
    <dbReference type="NCBI Taxonomy" id="1033736"/>
    <lineage>
        <taxon>Bacteria</taxon>
        <taxon>Bacillati</taxon>
        <taxon>Actinomycetota</taxon>
        <taxon>Actinomycetes</taxon>
        <taxon>Micrococcales</taxon>
        <taxon>Brevibacteriaceae</taxon>
        <taxon>Brevibacterium</taxon>
    </lineage>
</organism>
<keyword evidence="1" id="KW-0378">Hydrolase</keyword>
<gene>
    <name evidence="1" type="ORF">K8V08_12855</name>
</gene>
<sequence length="168" mass="17704">MTETRCPSLLFLHGAGGLDEDQALARTLADSVGAHLVMPRLPDTDMTVEGWAAPIRTALAGLDAQDHVVGHSFGASILVTVLAESTWPVSRAALLGMPNWSPEGWDVEDYVPARTPPAVSLELHHCADDSVVLLSHLALNGAELPGASLRTHDTGGHQFDGPAHALLL</sequence>
<accession>A0A921MH17</accession>
<evidence type="ECO:0000313" key="2">
    <source>
        <dbReference type="Proteomes" id="UP000784435"/>
    </source>
</evidence>
<dbReference type="SUPFAM" id="SSF53474">
    <property type="entry name" value="alpha/beta-Hydrolases"/>
    <property type="match status" value="1"/>
</dbReference>
<evidence type="ECO:0000313" key="1">
    <source>
        <dbReference type="EMBL" id="HJG81291.1"/>
    </source>
</evidence>
<protein>
    <submittedName>
        <fullName evidence="1">Alpha/beta hydrolase</fullName>
    </submittedName>
</protein>
<dbReference type="GO" id="GO:0016787">
    <property type="term" value="F:hydrolase activity"/>
    <property type="evidence" value="ECO:0007669"/>
    <property type="project" value="UniProtKB-KW"/>
</dbReference>
<dbReference type="AlphaFoldDB" id="A0A921MH17"/>
<name>A0A921MH17_9MICO</name>
<dbReference type="InterPro" id="IPR029058">
    <property type="entry name" value="AB_hydrolase_fold"/>
</dbReference>
<reference evidence="1" key="2">
    <citation type="submission" date="2021-09" db="EMBL/GenBank/DDBJ databases">
        <authorList>
            <person name="Gilroy R."/>
        </authorList>
    </citation>
    <scope>NUCLEOTIDE SEQUENCE</scope>
    <source>
        <strain evidence="1">ChiGjej5B5-7349</strain>
    </source>
</reference>
<comment type="caution">
    <text evidence="1">The sequence shown here is derived from an EMBL/GenBank/DDBJ whole genome shotgun (WGS) entry which is preliminary data.</text>
</comment>
<dbReference type="EMBL" id="DYUK01000294">
    <property type="protein sequence ID" value="HJG81291.1"/>
    <property type="molecule type" value="Genomic_DNA"/>
</dbReference>
<dbReference type="Gene3D" id="3.40.50.1820">
    <property type="entry name" value="alpha/beta hydrolase"/>
    <property type="match status" value="1"/>
</dbReference>
<dbReference type="Proteomes" id="UP000784435">
    <property type="component" value="Unassembled WGS sequence"/>
</dbReference>
<proteinExistence type="predicted"/>
<reference evidence="1" key="1">
    <citation type="journal article" date="2021" name="PeerJ">
        <title>Extensive microbial diversity within the chicken gut microbiome revealed by metagenomics and culture.</title>
        <authorList>
            <person name="Gilroy R."/>
            <person name="Ravi A."/>
            <person name="Getino M."/>
            <person name="Pursley I."/>
            <person name="Horton D.L."/>
            <person name="Alikhan N.F."/>
            <person name="Baker D."/>
            <person name="Gharbi K."/>
            <person name="Hall N."/>
            <person name="Watson M."/>
            <person name="Adriaenssens E.M."/>
            <person name="Foster-Nyarko E."/>
            <person name="Jarju S."/>
            <person name="Secka A."/>
            <person name="Antonio M."/>
            <person name="Oren A."/>
            <person name="Chaudhuri R.R."/>
            <person name="La Ragione R."/>
            <person name="Hildebrand F."/>
            <person name="Pallen M.J."/>
        </authorList>
    </citation>
    <scope>NUCLEOTIDE SEQUENCE</scope>
    <source>
        <strain evidence="1">ChiGjej5B5-7349</strain>
    </source>
</reference>